<keyword evidence="4" id="KW-1185">Reference proteome</keyword>
<feature type="compositionally biased region" description="Basic residues" evidence="1">
    <location>
        <begin position="96"/>
        <end position="109"/>
    </location>
</feature>
<dbReference type="AlphaFoldDB" id="A0A1X2HH94"/>
<proteinExistence type="predicted"/>
<sequence>MLGWTRLLLGGMLIEGVSCSTYIMDLNYDGVDRMTQLAQFYLLRGPSDIMLVPGIMEYFSQLKSILLHTVTSIEKKKNNNSNNNNDSNSNTLSPTSRKRKACGTPKRIR</sequence>
<dbReference type="EMBL" id="MCGE01000065">
    <property type="protein sequence ID" value="ORY98302.1"/>
    <property type="molecule type" value="Genomic_DNA"/>
</dbReference>
<evidence type="ECO:0000313" key="4">
    <source>
        <dbReference type="Proteomes" id="UP000193560"/>
    </source>
</evidence>
<feature type="region of interest" description="Disordered" evidence="1">
    <location>
        <begin position="76"/>
        <end position="109"/>
    </location>
</feature>
<name>A0A1X2HH94_9FUNG</name>
<feature type="compositionally biased region" description="Low complexity" evidence="1">
    <location>
        <begin position="79"/>
        <end position="90"/>
    </location>
</feature>
<organism evidence="3 4">
    <name type="scientific">Absidia repens</name>
    <dbReference type="NCBI Taxonomy" id="90262"/>
    <lineage>
        <taxon>Eukaryota</taxon>
        <taxon>Fungi</taxon>
        <taxon>Fungi incertae sedis</taxon>
        <taxon>Mucoromycota</taxon>
        <taxon>Mucoromycotina</taxon>
        <taxon>Mucoromycetes</taxon>
        <taxon>Mucorales</taxon>
        <taxon>Cunninghamellaceae</taxon>
        <taxon>Absidia</taxon>
    </lineage>
</organism>
<gene>
    <name evidence="3" type="ORF">BCR42DRAFT_215784</name>
</gene>
<evidence type="ECO:0000313" key="3">
    <source>
        <dbReference type="EMBL" id="ORY98302.1"/>
    </source>
</evidence>
<accession>A0A1X2HH94</accession>
<protein>
    <submittedName>
        <fullName evidence="3">Uncharacterized protein</fullName>
    </submittedName>
</protein>
<comment type="caution">
    <text evidence="3">The sequence shown here is derived from an EMBL/GenBank/DDBJ whole genome shotgun (WGS) entry which is preliminary data.</text>
</comment>
<reference evidence="3 4" key="1">
    <citation type="submission" date="2016-07" db="EMBL/GenBank/DDBJ databases">
        <title>Pervasive Adenine N6-methylation of Active Genes in Fungi.</title>
        <authorList>
            <consortium name="DOE Joint Genome Institute"/>
            <person name="Mondo S.J."/>
            <person name="Dannebaum R.O."/>
            <person name="Kuo R.C."/>
            <person name="Labutti K."/>
            <person name="Haridas S."/>
            <person name="Kuo A."/>
            <person name="Salamov A."/>
            <person name="Ahrendt S.R."/>
            <person name="Lipzen A."/>
            <person name="Sullivan W."/>
            <person name="Andreopoulos W.B."/>
            <person name="Clum A."/>
            <person name="Lindquist E."/>
            <person name="Daum C."/>
            <person name="Ramamoorthy G.K."/>
            <person name="Gryganskyi A."/>
            <person name="Culley D."/>
            <person name="Magnuson J.K."/>
            <person name="James T.Y."/>
            <person name="O'Malley M.A."/>
            <person name="Stajich J.E."/>
            <person name="Spatafora J.W."/>
            <person name="Visel A."/>
            <person name="Grigoriev I.V."/>
        </authorList>
    </citation>
    <scope>NUCLEOTIDE SEQUENCE [LARGE SCALE GENOMIC DNA]</scope>
    <source>
        <strain evidence="3 4">NRRL 1336</strain>
    </source>
</reference>
<feature type="chain" id="PRO_5012642950" evidence="2">
    <location>
        <begin position="20"/>
        <end position="109"/>
    </location>
</feature>
<evidence type="ECO:0000256" key="2">
    <source>
        <dbReference type="SAM" id="SignalP"/>
    </source>
</evidence>
<dbReference type="OrthoDB" id="2441332at2759"/>
<keyword evidence="2" id="KW-0732">Signal</keyword>
<evidence type="ECO:0000256" key="1">
    <source>
        <dbReference type="SAM" id="MobiDB-lite"/>
    </source>
</evidence>
<dbReference type="Proteomes" id="UP000193560">
    <property type="component" value="Unassembled WGS sequence"/>
</dbReference>
<feature type="signal peptide" evidence="2">
    <location>
        <begin position="1"/>
        <end position="19"/>
    </location>
</feature>